<reference evidence="6" key="1">
    <citation type="journal article" date="2021" name="Sci. Rep.">
        <title>Diploid genomic architecture of Nitzschia inconspicua, an elite biomass production diatom.</title>
        <authorList>
            <person name="Oliver A."/>
            <person name="Podell S."/>
            <person name="Pinowska A."/>
            <person name="Traller J.C."/>
            <person name="Smith S.R."/>
            <person name="McClure R."/>
            <person name="Beliaev A."/>
            <person name="Bohutskyi P."/>
            <person name="Hill E.A."/>
            <person name="Rabines A."/>
            <person name="Zheng H."/>
            <person name="Allen L.Z."/>
            <person name="Kuo A."/>
            <person name="Grigoriev I.V."/>
            <person name="Allen A.E."/>
            <person name="Hazlebeck D."/>
            <person name="Allen E.E."/>
        </authorList>
    </citation>
    <scope>NUCLEOTIDE SEQUENCE</scope>
    <source>
        <strain evidence="6">Hildebrandi</strain>
    </source>
</reference>
<dbReference type="PROSITE" id="PS51352">
    <property type="entry name" value="THIOREDOXIN_2"/>
    <property type="match status" value="1"/>
</dbReference>
<dbReference type="EMBL" id="JAGRRH010000016">
    <property type="protein sequence ID" value="KAG7353360.1"/>
    <property type="molecule type" value="Genomic_DNA"/>
</dbReference>
<evidence type="ECO:0000259" key="5">
    <source>
        <dbReference type="PROSITE" id="PS51352"/>
    </source>
</evidence>
<evidence type="ECO:0000256" key="4">
    <source>
        <dbReference type="SAM" id="SignalP"/>
    </source>
</evidence>
<keyword evidence="8" id="KW-1185">Reference proteome</keyword>
<evidence type="ECO:0000256" key="2">
    <source>
        <dbReference type="ARBA" id="ARBA00022729"/>
    </source>
</evidence>
<keyword evidence="3" id="KW-0175">Coiled coil</keyword>
<dbReference type="EMBL" id="JAGRRH010000013">
    <property type="protein sequence ID" value="KAG7359531.1"/>
    <property type="molecule type" value="Genomic_DNA"/>
</dbReference>
<name>A0A9K3L0K2_9STRA</name>
<evidence type="ECO:0000256" key="1">
    <source>
        <dbReference type="ARBA" id="ARBA00006347"/>
    </source>
</evidence>
<gene>
    <name evidence="6" type="ORF">IV203_002715</name>
    <name evidence="7" type="ORF">IV203_034629</name>
</gene>
<evidence type="ECO:0000313" key="8">
    <source>
        <dbReference type="Proteomes" id="UP000693970"/>
    </source>
</evidence>
<protein>
    <submittedName>
        <fullName evidence="6">Thioredoxin</fullName>
    </submittedName>
</protein>
<dbReference type="InterPro" id="IPR051063">
    <property type="entry name" value="PDI"/>
</dbReference>
<comment type="similarity">
    <text evidence="1">Belongs to the protein disulfide isomerase family.</text>
</comment>
<dbReference type="GO" id="GO:0006457">
    <property type="term" value="P:protein folding"/>
    <property type="evidence" value="ECO:0007669"/>
    <property type="project" value="TreeGrafter"/>
</dbReference>
<dbReference type="InterPro" id="IPR017937">
    <property type="entry name" value="Thioredoxin_CS"/>
</dbReference>
<feature type="chain" id="PRO_5039882960" evidence="4">
    <location>
        <begin position="19"/>
        <end position="219"/>
    </location>
</feature>
<dbReference type="OrthoDB" id="72053at2759"/>
<evidence type="ECO:0000313" key="6">
    <source>
        <dbReference type="EMBL" id="KAG7353360.1"/>
    </source>
</evidence>
<feature type="coiled-coil region" evidence="3">
    <location>
        <begin position="146"/>
        <end position="195"/>
    </location>
</feature>
<evidence type="ECO:0000256" key="3">
    <source>
        <dbReference type="SAM" id="Coils"/>
    </source>
</evidence>
<proteinExistence type="inferred from homology"/>
<dbReference type="PANTHER" id="PTHR45672:SF3">
    <property type="entry name" value="THIOREDOXIN DOMAIN-CONTAINING PROTEIN 5"/>
    <property type="match status" value="1"/>
</dbReference>
<dbReference type="GO" id="GO:0003756">
    <property type="term" value="F:protein disulfide isomerase activity"/>
    <property type="evidence" value="ECO:0007669"/>
    <property type="project" value="TreeGrafter"/>
</dbReference>
<evidence type="ECO:0000313" key="7">
    <source>
        <dbReference type="EMBL" id="KAG7359531.1"/>
    </source>
</evidence>
<comment type="caution">
    <text evidence="6">The sequence shown here is derived from an EMBL/GenBank/DDBJ whole genome shotgun (WGS) entry which is preliminary data.</text>
</comment>
<dbReference type="AlphaFoldDB" id="A0A9K3L0K2"/>
<dbReference type="PANTHER" id="PTHR45672">
    <property type="entry name" value="PROTEIN DISULFIDE-ISOMERASE C17H9.14C-RELATED"/>
    <property type="match status" value="1"/>
</dbReference>
<dbReference type="Proteomes" id="UP000693970">
    <property type="component" value="Unassembled WGS sequence"/>
</dbReference>
<reference evidence="6" key="2">
    <citation type="submission" date="2021-04" db="EMBL/GenBank/DDBJ databases">
        <authorList>
            <person name="Podell S."/>
        </authorList>
    </citation>
    <scope>NUCLEOTIDE SEQUENCE</scope>
    <source>
        <strain evidence="6">Hildebrandi</strain>
    </source>
</reference>
<accession>A0A9K3L0K2</accession>
<feature type="signal peptide" evidence="4">
    <location>
        <begin position="1"/>
        <end position="18"/>
    </location>
</feature>
<dbReference type="PROSITE" id="PS00194">
    <property type="entry name" value="THIOREDOXIN_1"/>
    <property type="match status" value="1"/>
</dbReference>
<organism evidence="6 8">
    <name type="scientific">Nitzschia inconspicua</name>
    <dbReference type="NCBI Taxonomy" id="303405"/>
    <lineage>
        <taxon>Eukaryota</taxon>
        <taxon>Sar</taxon>
        <taxon>Stramenopiles</taxon>
        <taxon>Ochrophyta</taxon>
        <taxon>Bacillariophyta</taxon>
        <taxon>Bacillariophyceae</taxon>
        <taxon>Bacillariophycidae</taxon>
        <taxon>Bacillariales</taxon>
        <taxon>Bacillariaceae</taxon>
        <taxon>Nitzschia</taxon>
    </lineage>
</organism>
<dbReference type="GO" id="GO:0005783">
    <property type="term" value="C:endoplasmic reticulum"/>
    <property type="evidence" value="ECO:0007669"/>
    <property type="project" value="TreeGrafter"/>
</dbReference>
<dbReference type="Pfam" id="PF00085">
    <property type="entry name" value="Thioredoxin"/>
    <property type="match status" value="1"/>
</dbReference>
<dbReference type="InterPro" id="IPR013766">
    <property type="entry name" value="Thioredoxin_domain"/>
</dbReference>
<feature type="domain" description="Thioredoxin" evidence="5">
    <location>
        <begin position="1"/>
        <end position="123"/>
    </location>
</feature>
<sequence length="219" mass="24186">MRFATLAIIGLMANIANAVELTTSNYDAETAGKTVFIKFFAPWCGHCKKMKPDWDKLMEETKGSEVGLVADVDCTSDGGKPLCDANGVRGYPTLKWGDPSSLEDYQGGRDFDTLKKFADENLKPICSPSNLDLCDDEAKKEIEKYLAVAEDALVKMIEEKEAELEKAESDFKTFVESLQKQYQDATQEKEEKIAAVKASGLSMMKKVQASRKKGGSDEL</sequence>
<keyword evidence="2 4" id="KW-0732">Signal</keyword>